<evidence type="ECO:0000256" key="8">
    <source>
        <dbReference type="ARBA" id="ARBA00023315"/>
    </source>
</evidence>
<evidence type="ECO:0000256" key="9">
    <source>
        <dbReference type="SAM" id="Phobius"/>
    </source>
</evidence>
<keyword evidence="7 9" id="KW-0472">Membrane</keyword>
<comment type="similarity">
    <text evidence="2">Belongs to the wax synthase family.</text>
</comment>
<accession>A0A7J7CK63</accession>
<evidence type="ECO:0000313" key="13">
    <source>
        <dbReference type="Proteomes" id="UP000593562"/>
    </source>
</evidence>
<feature type="transmembrane region" description="Helical" evidence="9">
    <location>
        <begin position="93"/>
        <end position="112"/>
    </location>
</feature>
<evidence type="ECO:0000313" key="12">
    <source>
        <dbReference type="EMBL" id="KAF5734443.1"/>
    </source>
</evidence>
<dbReference type="InterPro" id="IPR032805">
    <property type="entry name" value="Wax_synthase_dom"/>
</dbReference>
<proteinExistence type="inferred from homology"/>
<keyword evidence="5 9" id="KW-1133">Transmembrane helix</keyword>
<evidence type="ECO:0000256" key="7">
    <source>
        <dbReference type="ARBA" id="ARBA00023136"/>
    </source>
</evidence>
<name>A0A7J7CK63_TRIWF</name>
<comment type="subcellular location">
    <subcellularLocation>
        <location evidence="1">Membrane</location>
        <topology evidence="1">Multi-pass membrane protein</topology>
    </subcellularLocation>
</comment>
<feature type="signal peptide" evidence="10">
    <location>
        <begin position="1"/>
        <end position="20"/>
    </location>
</feature>
<sequence length="279" mass="31673">MTSFFITWLANFKLLLFSFGQGPLASDPSISLPLFVAVACLPIKLQQNPSQKSPLKPRESPSNYAIKGLILVLMIKIYDYRDYMHPKMVLVLYGLHTYFGLEIILAMGAAMARTMTGLELEPQFNEPYLSTSLQDFWGKRWNLMVPSILRPTVYLPTIKACSRVIGRKWAPLPAVFATFVVSGIMHELIFYYLGRMRPTWEVMGFFLVHGLCLTAEIALKKAIDGRWRLHGLISGGLTIGFVVTTSVWIFLPCLSKSQIDVRSLEEYALIGAFIPWRWK</sequence>
<evidence type="ECO:0000256" key="10">
    <source>
        <dbReference type="SAM" id="SignalP"/>
    </source>
</evidence>
<evidence type="ECO:0000256" key="4">
    <source>
        <dbReference type="ARBA" id="ARBA00022692"/>
    </source>
</evidence>
<dbReference type="Proteomes" id="UP000593562">
    <property type="component" value="Unassembled WGS sequence"/>
</dbReference>
<dbReference type="EMBL" id="JAAARO010000016">
    <property type="protein sequence ID" value="KAF5734443.1"/>
    <property type="molecule type" value="Genomic_DNA"/>
</dbReference>
<protein>
    <recommendedName>
        <fullName evidence="11">Wax synthase domain-containing protein</fullName>
    </recommendedName>
</protein>
<keyword evidence="4 9" id="KW-0812">Transmembrane</keyword>
<dbReference type="InterPro" id="IPR044851">
    <property type="entry name" value="Wax_synthase"/>
</dbReference>
<dbReference type="AlphaFoldDB" id="A0A7J7CK63"/>
<evidence type="ECO:0000256" key="2">
    <source>
        <dbReference type="ARBA" id="ARBA00007282"/>
    </source>
</evidence>
<keyword evidence="6" id="KW-0443">Lipid metabolism</keyword>
<evidence type="ECO:0000259" key="11">
    <source>
        <dbReference type="Pfam" id="PF13813"/>
    </source>
</evidence>
<keyword evidence="13" id="KW-1185">Reference proteome</keyword>
<keyword evidence="3" id="KW-0808">Transferase</keyword>
<dbReference type="Pfam" id="PF13813">
    <property type="entry name" value="MBOAT_2"/>
    <property type="match status" value="1"/>
</dbReference>
<dbReference type="InParanoid" id="A0A7J7CK63"/>
<gene>
    <name evidence="12" type="ORF">HS088_TW16G00892</name>
</gene>
<evidence type="ECO:0000256" key="3">
    <source>
        <dbReference type="ARBA" id="ARBA00022679"/>
    </source>
</evidence>
<organism evidence="12 13">
    <name type="scientific">Tripterygium wilfordii</name>
    <name type="common">Thunder God vine</name>
    <dbReference type="NCBI Taxonomy" id="458696"/>
    <lineage>
        <taxon>Eukaryota</taxon>
        <taxon>Viridiplantae</taxon>
        <taxon>Streptophyta</taxon>
        <taxon>Embryophyta</taxon>
        <taxon>Tracheophyta</taxon>
        <taxon>Spermatophyta</taxon>
        <taxon>Magnoliopsida</taxon>
        <taxon>eudicotyledons</taxon>
        <taxon>Gunneridae</taxon>
        <taxon>Pentapetalae</taxon>
        <taxon>rosids</taxon>
        <taxon>fabids</taxon>
        <taxon>Celastrales</taxon>
        <taxon>Celastraceae</taxon>
        <taxon>Tripterygium</taxon>
    </lineage>
</organism>
<dbReference type="GO" id="GO:0016020">
    <property type="term" value="C:membrane"/>
    <property type="evidence" value="ECO:0007669"/>
    <property type="project" value="UniProtKB-SubCell"/>
</dbReference>
<dbReference type="GO" id="GO:0006629">
    <property type="term" value="P:lipid metabolic process"/>
    <property type="evidence" value="ECO:0007669"/>
    <property type="project" value="UniProtKB-KW"/>
</dbReference>
<comment type="caution">
    <text evidence="12">The sequence shown here is derived from an EMBL/GenBank/DDBJ whole genome shotgun (WGS) entry which is preliminary data.</text>
</comment>
<dbReference type="GO" id="GO:0008374">
    <property type="term" value="F:O-acyltransferase activity"/>
    <property type="evidence" value="ECO:0007669"/>
    <property type="project" value="InterPro"/>
</dbReference>
<keyword evidence="10" id="KW-0732">Signal</keyword>
<evidence type="ECO:0000256" key="6">
    <source>
        <dbReference type="ARBA" id="ARBA00023098"/>
    </source>
</evidence>
<feature type="domain" description="Wax synthase" evidence="11">
    <location>
        <begin position="121"/>
        <end position="207"/>
    </location>
</feature>
<keyword evidence="8" id="KW-0012">Acyltransferase</keyword>
<evidence type="ECO:0000256" key="5">
    <source>
        <dbReference type="ARBA" id="ARBA00022989"/>
    </source>
</evidence>
<dbReference type="FunCoup" id="A0A7J7CK63">
    <property type="interactions" value="1"/>
</dbReference>
<reference evidence="12 13" key="1">
    <citation type="journal article" date="2020" name="Nat. Commun.">
        <title>Genome of Tripterygium wilfordii and identification of cytochrome P450 involved in triptolide biosynthesis.</title>
        <authorList>
            <person name="Tu L."/>
            <person name="Su P."/>
            <person name="Zhang Z."/>
            <person name="Gao L."/>
            <person name="Wang J."/>
            <person name="Hu T."/>
            <person name="Zhou J."/>
            <person name="Zhang Y."/>
            <person name="Zhao Y."/>
            <person name="Liu Y."/>
            <person name="Song Y."/>
            <person name="Tong Y."/>
            <person name="Lu Y."/>
            <person name="Yang J."/>
            <person name="Xu C."/>
            <person name="Jia M."/>
            <person name="Peters R.J."/>
            <person name="Huang L."/>
            <person name="Gao W."/>
        </authorList>
    </citation>
    <scope>NUCLEOTIDE SEQUENCE [LARGE SCALE GENOMIC DNA]</scope>
    <source>
        <strain evidence="13">cv. XIE 37</strain>
        <tissue evidence="12">Leaf</tissue>
    </source>
</reference>
<dbReference type="PANTHER" id="PTHR31595:SF77">
    <property type="entry name" value="ACYL-COA--STEROL O-ACYLTRANSFERASE 1-LIKE"/>
    <property type="match status" value="1"/>
</dbReference>
<evidence type="ECO:0000256" key="1">
    <source>
        <dbReference type="ARBA" id="ARBA00004141"/>
    </source>
</evidence>
<dbReference type="PANTHER" id="PTHR31595">
    <property type="entry name" value="LONG-CHAIN-ALCOHOL O-FATTY-ACYLTRANSFERASE 3-RELATED"/>
    <property type="match status" value="1"/>
</dbReference>
<feature type="transmembrane region" description="Helical" evidence="9">
    <location>
        <begin position="172"/>
        <end position="193"/>
    </location>
</feature>
<feature type="chain" id="PRO_5029761686" description="Wax synthase domain-containing protein" evidence="10">
    <location>
        <begin position="21"/>
        <end position="279"/>
    </location>
</feature>
<feature type="transmembrane region" description="Helical" evidence="9">
    <location>
        <begin position="231"/>
        <end position="251"/>
    </location>
</feature>